<dbReference type="GO" id="GO:0016887">
    <property type="term" value="F:ATP hydrolysis activity"/>
    <property type="evidence" value="ECO:0007669"/>
    <property type="project" value="TreeGrafter"/>
</dbReference>
<dbReference type="GO" id="GO:0005829">
    <property type="term" value="C:cytosol"/>
    <property type="evidence" value="ECO:0007669"/>
    <property type="project" value="TreeGrafter"/>
</dbReference>
<dbReference type="RefSeq" id="WP_135327115.1">
    <property type="nucleotide sequence ID" value="NZ_SRJC01000001.1"/>
</dbReference>
<dbReference type="GO" id="GO:0009898">
    <property type="term" value="C:cytoplasmic side of plasma membrane"/>
    <property type="evidence" value="ECO:0007669"/>
    <property type="project" value="TreeGrafter"/>
</dbReference>
<dbReference type="PANTHER" id="PTHR43384:SF4">
    <property type="entry name" value="CELLULOSE BIOSYNTHESIS PROTEIN BCSQ-RELATED"/>
    <property type="match status" value="1"/>
</dbReference>
<dbReference type="InterPro" id="IPR033875">
    <property type="entry name" value="FlhG"/>
</dbReference>
<dbReference type="InterPro" id="IPR027417">
    <property type="entry name" value="P-loop_NTPase"/>
</dbReference>
<dbReference type="InterPro" id="IPR025501">
    <property type="entry name" value="MinD_FleN"/>
</dbReference>
<dbReference type="EMBL" id="SRJC01000001">
    <property type="protein sequence ID" value="TGB04788.1"/>
    <property type="molecule type" value="Genomic_DNA"/>
</dbReference>
<name>A0A4Z0H317_9BACI</name>
<dbReference type="PIRSF" id="PIRSF003092">
    <property type="entry name" value="MinD"/>
    <property type="match status" value="1"/>
</dbReference>
<dbReference type="GO" id="GO:0005524">
    <property type="term" value="F:ATP binding"/>
    <property type="evidence" value="ECO:0007669"/>
    <property type="project" value="UniProtKB-KW"/>
</dbReference>
<keyword evidence="5" id="KW-1185">Reference proteome</keyword>
<evidence type="ECO:0000313" key="4">
    <source>
        <dbReference type="EMBL" id="TGB04788.1"/>
    </source>
</evidence>
<dbReference type="Pfam" id="PF13614">
    <property type="entry name" value="AAA_31"/>
    <property type="match status" value="1"/>
</dbReference>
<proteinExistence type="predicted"/>
<dbReference type="Proteomes" id="UP000297982">
    <property type="component" value="Unassembled WGS sequence"/>
</dbReference>
<feature type="domain" description="AAA" evidence="3">
    <location>
        <begin position="22"/>
        <end position="184"/>
    </location>
</feature>
<comment type="caution">
    <text evidence="4">The sequence shown here is derived from an EMBL/GenBank/DDBJ whole genome shotgun (WGS) entry which is preliminary data.</text>
</comment>
<protein>
    <submittedName>
        <fullName evidence="4">MinD/ParA family protein</fullName>
    </submittedName>
</protein>
<sequence>MSDQAERLRHRLRQMNSKKKARTIAISSGKGGVGKSNFTINFALKLMEHKKRVLIIDMDIGMGNIDILLGVTPRHSFVDLFKNGSSIQEIIESGPNDLSYIAGGSGLTDVFQLDEAMFLHFQSQFESLIASYDYILFDMGAGATNDSLHFISSADESIVVTTPEPTSITDAYAMIKHLVRVEATLPISILVNRSLKERNDSSFTRLHAVVDRFLEKEVTSLGVMPDDRNVLKAVNRQQPFVLSHPSTKASMAMSAIVQNYLKVERKEQIEEKPSSFLSRLKRFVVERS</sequence>
<dbReference type="Gene3D" id="3.40.50.300">
    <property type="entry name" value="P-loop containing nucleotide triphosphate hydrolases"/>
    <property type="match status" value="1"/>
</dbReference>
<dbReference type="SUPFAM" id="SSF52540">
    <property type="entry name" value="P-loop containing nucleoside triphosphate hydrolases"/>
    <property type="match status" value="1"/>
</dbReference>
<gene>
    <name evidence="4" type="ORF">E4663_07295</name>
</gene>
<evidence type="ECO:0000259" key="3">
    <source>
        <dbReference type="Pfam" id="PF13614"/>
    </source>
</evidence>
<accession>A0A4Z0H317</accession>
<dbReference type="CDD" id="cd02038">
    <property type="entry name" value="FlhG-like"/>
    <property type="match status" value="1"/>
</dbReference>
<keyword evidence="2" id="KW-0067">ATP-binding</keyword>
<dbReference type="InterPro" id="IPR050625">
    <property type="entry name" value="ParA/MinD_ATPase"/>
</dbReference>
<dbReference type="InterPro" id="IPR025669">
    <property type="entry name" value="AAA_dom"/>
</dbReference>
<dbReference type="PANTHER" id="PTHR43384">
    <property type="entry name" value="SEPTUM SITE-DETERMINING PROTEIN MIND HOMOLOG, CHLOROPLASTIC-RELATED"/>
    <property type="match status" value="1"/>
</dbReference>
<dbReference type="AlphaFoldDB" id="A0A4Z0H317"/>
<dbReference type="GO" id="GO:0051782">
    <property type="term" value="P:negative regulation of cell division"/>
    <property type="evidence" value="ECO:0007669"/>
    <property type="project" value="TreeGrafter"/>
</dbReference>
<evidence type="ECO:0000256" key="2">
    <source>
        <dbReference type="ARBA" id="ARBA00022840"/>
    </source>
</evidence>
<evidence type="ECO:0000256" key="1">
    <source>
        <dbReference type="ARBA" id="ARBA00022741"/>
    </source>
</evidence>
<evidence type="ECO:0000313" key="5">
    <source>
        <dbReference type="Proteomes" id="UP000297982"/>
    </source>
</evidence>
<keyword evidence="1" id="KW-0547">Nucleotide-binding</keyword>
<reference evidence="4 5" key="1">
    <citation type="journal article" date="2003" name="Int. J. Syst. Evol. Microbiol.">
        <title>Halobacillus salinus sp. nov., isolated from a salt lake on the coast of the East Sea in Korea.</title>
        <authorList>
            <person name="Yoon J.H."/>
            <person name="Kang K.H."/>
            <person name="Park Y.H."/>
        </authorList>
    </citation>
    <scope>NUCLEOTIDE SEQUENCE [LARGE SCALE GENOMIC DNA]</scope>
    <source>
        <strain evidence="4 5">HSL-3</strain>
    </source>
</reference>
<dbReference type="STRING" id="192814.GCA_900166575_01816"/>
<organism evidence="4 5">
    <name type="scientific">Halobacillus salinus</name>
    <dbReference type="NCBI Taxonomy" id="192814"/>
    <lineage>
        <taxon>Bacteria</taxon>
        <taxon>Bacillati</taxon>
        <taxon>Bacillota</taxon>
        <taxon>Bacilli</taxon>
        <taxon>Bacillales</taxon>
        <taxon>Bacillaceae</taxon>
        <taxon>Halobacillus</taxon>
    </lineage>
</organism>